<protein>
    <recommendedName>
        <fullName evidence="3">CxC2-like cysteine cluster KDZ transposase-associated domain-containing protein</fullName>
    </recommendedName>
</protein>
<proteinExistence type="predicted"/>
<dbReference type="Pfam" id="PF18758">
    <property type="entry name" value="KDZ"/>
    <property type="match status" value="1"/>
</dbReference>
<dbReference type="EMBL" id="MU155702">
    <property type="protein sequence ID" value="KAF9471357.1"/>
    <property type="molecule type" value="Genomic_DNA"/>
</dbReference>
<dbReference type="PANTHER" id="PTHR33104:SF2">
    <property type="entry name" value="CXC3 LIKE CYSTEINE CLUSTER DOMAIN-CONTAINING PROTEIN"/>
    <property type="match status" value="1"/>
</dbReference>
<evidence type="ECO:0000259" key="3">
    <source>
        <dbReference type="Pfam" id="PF18803"/>
    </source>
</evidence>
<dbReference type="PANTHER" id="PTHR33104">
    <property type="entry name" value="SI:DKEY-29D5.2"/>
    <property type="match status" value="1"/>
</dbReference>
<feature type="non-terminal residue" evidence="4">
    <location>
        <position position="1"/>
    </location>
</feature>
<evidence type="ECO:0000313" key="4">
    <source>
        <dbReference type="EMBL" id="KAF9471357.1"/>
    </source>
</evidence>
<reference evidence="4" key="1">
    <citation type="submission" date="2020-11" db="EMBL/GenBank/DDBJ databases">
        <authorList>
            <consortium name="DOE Joint Genome Institute"/>
            <person name="Ahrendt S."/>
            <person name="Riley R."/>
            <person name="Andreopoulos W."/>
            <person name="Labutti K."/>
            <person name="Pangilinan J."/>
            <person name="Ruiz-Duenas F.J."/>
            <person name="Barrasa J.M."/>
            <person name="Sanchez-Garcia M."/>
            <person name="Camarero S."/>
            <person name="Miyauchi S."/>
            <person name="Serrano A."/>
            <person name="Linde D."/>
            <person name="Babiker R."/>
            <person name="Drula E."/>
            <person name="Ayuso-Fernandez I."/>
            <person name="Pacheco R."/>
            <person name="Padilla G."/>
            <person name="Ferreira P."/>
            <person name="Barriuso J."/>
            <person name="Kellner H."/>
            <person name="Castanera R."/>
            <person name="Alfaro M."/>
            <person name="Ramirez L."/>
            <person name="Pisabarro A.G."/>
            <person name="Kuo A."/>
            <person name="Tritt A."/>
            <person name="Lipzen A."/>
            <person name="He G."/>
            <person name="Yan M."/>
            <person name="Ng V."/>
            <person name="Cullen D."/>
            <person name="Martin F."/>
            <person name="Rosso M.-N."/>
            <person name="Henrissat B."/>
            <person name="Hibbett D."/>
            <person name="Martinez A.T."/>
            <person name="Grigoriev I.V."/>
        </authorList>
    </citation>
    <scope>NUCLEOTIDE SEQUENCE</scope>
    <source>
        <strain evidence="4">CIRM-BRFM 674</strain>
    </source>
</reference>
<evidence type="ECO:0000256" key="1">
    <source>
        <dbReference type="SAM" id="Coils"/>
    </source>
</evidence>
<keyword evidence="5" id="KW-1185">Reference proteome</keyword>
<keyword evidence="1" id="KW-0175">Coiled coil</keyword>
<feature type="domain" description="CxC2-like cysteine cluster KDZ transposase-associated" evidence="3">
    <location>
        <begin position="143"/>
        <end position="225"/>
    </location>
</feature>
<dbReference type="InterPro" id="IPR041457">
    <property type="entry name" value="CxC2_KDZ-assoc"/>
</dbReference>
<evidence type="ECO:0000256" key="2">
    <source>
        <dbReference type="SAM" id="MobiDB-lite"/>
    </source>
</evidence>
<name>A0A9P5YLI6_9AGAR</name>
<evidence type="ECO:0000313" key="5">
    <source>
        <dbReference type="Proteomes" id="UP000807469"/>
    </source>
</evidence>
<dbReference type="OrthoDB" id="3214502at2759"/>
<dbReference type="AlphaFoldDB" id="A0A9P5YLI6"/>
<feature type="coiled-coil region" evidence="1">
    <location>
        <begin position="618"/>
        <end position="664"/>
    </location>
</feature>
<sequence length="967" mass="109988">TQTDYILEFESRVPLLLKGLLSRETIPSGYMCQHCAANVQAIWRCRDCTSPYPLCRCCMRQSHMANSLHRVECWTGKFYRRAHLWEVGAYLLVPHHHTPTLCASLSFQTKHLEALENIATPIVDAPAHSISSSRNVPRTDAMMNTYVCVVHTNGIHDICLVYCTCQGVDHAHADLLNSRLIPSTFEKYSTIFTTAVLDDFRLANLETKASTYQYFQTLRRKTNPTNPAQVPDRYRELLRLSREWRLLKKAKWWGFAHTGNDIRHPMPGQLTLFCPACPQPHVNLPDNWSSDPDQTVYLRSFVADGNFKADHVYHKNAMEEVWLAEGGGMMPKRDTYKDFLSTASALITKAPCQNLFRVIETAMMLSRACDINGVVCIACARHGCYAPNSLVNLSRGEQHKNVDFAFLSALRTTNTEGIKRVLLLYDIGCQYSVNFAARMSQHLPEGLTVDHGIGMFHVHGHQEQCFYRFAPSFIPGAGNVAGEILESLWSELNQISSSTRSMTLPGRAETLDDHTSDSNFRKTIGMSAALCKSFSNAVKNSAKANQYYEELLSTLDSNSVSEWEREIARAEQLRSTDPAAMDILKVRNPANARAETTTFPEPLQGTIESKLGLWFQIALQLEEKQADVRQRVRDLQKRPTDHAIEQVQALRQEINNQFSVLESTETYLGVDKEPVSAIDPQTEVIGMEEQDFEDEPNDAAGSSANQLMDRGTPTDNSEICHPEQRPIPFPSNCSDVMPLHRSMKQFIVHELKYRLEHVSLLLGMLREAIAERSIQYSRVKRKAPNKGVATRSITKANKKMKHIIALSRLYRLNRLKLVELGADSTALATFKELTPADVKTTTAVMNPNQPGSRQLELSWIWRMDSREGDNTPEGVLEFQRIHYLRARAHCMRWKEELNLVSHEMVWTTRSFMHQIQLWNHHAEASVQHPGLQAYAFRKAAMWKELLHSGEERFRKVNQDYTTPYTSF</sequence>
<dbReference type="Proteomes" id="UP000807469">
    <property type="component" value="Unassembled WGS sequence"/>
</dbReference>
<feature type="region of interest" description="Disordered" evidence="2">
    <location>
        <begin position="693"/>
        <end position="717"/>
    </location>
</feature>
<accession>A0A9P5YLI6</accession>
<organism evidence="4 5">
    <name type="scientific">Pholiota conissans</name>
    <dbReference type="NCBI Taxonomy" id="109636"/>
    <lineage>
        <taxon>Eukaryota</taxon>
        <taxon>Fungi</taxon>
        <taxon>Dikarya</taxon>
        <taxon>Basidiomycota</taxon>
        <taxon>Agaricomycotina</taxon>
        <taxon>Agaricomycetes</taxon>
        <taxon>Agaricomycetidae</taxon>
        <taxon>Agaricales</taxon>
        <taxon>Agaricineae</taxon>
        <taxon>Strophariaceae</taxon>
        <taxon>Pholiota</taxon>
    </lineage>
</organism>
<dbReference type="Pfam" id="PF18803">
    <property type="entry name" value="CxC2"/>
    <property type="match status" value="1"/>
</dbReference>
<gene>
    <name evidence="4" type="ORF">BDN70DRAFT_820109</name>
</gene>
<comment type="caution">
    <text evidence="4">The sequence shown here is derived from an EMBL/GenBank/DDBJ whole genome shotgun (WGS) entry which is preliminary data.</text>
</comment>
<dbReference type="InterPro" id="IPR040521">
    <property type="entry name" value="KDZ"/>
</dbReference>